<keyword evidence="7" id="KW-1005">Bacterial flagellum biogenesis</keyword>
<comment type="similarity">
    <text evidence="3">Belongs to the FliH family.</text>
</comment>
<dbReference type="GO" id="GO:0009288">
    <property type="term" value="C:bacterial-type flagellum"/>
    <property type="evidence" value="ECO:0007669"/>
    <property type="project" value="InterPro"/>
</dbReference>
<name>A0A085GFU3_EWIA3</name>
<dbReference type="EMBL" id="JMPJ01000040">
    <property type="protein sequence ID" value="KFC82588.1"/>
    <property type="molecule type" value="Genomic_DNA"/>
</dbReference>
<comment type="subcellular location">
    <subcellularLocation>
        <location evidence="2">Cytoplasm</location>
    </subcellularLocation>
</comment>
<evidence type="ECO:0000256" key="6">
    <source>
        <dbReference type="ARBA" id="ARBA00022490"/>
    </source>
</evidence>
<evidence type="ECO:0000256" key="10">
    <source>
        <dbReference type="SAM" id="MobiDB-lite"/>
    </source>
</evidence>
<proteinExistence type="inferred from homology"/>
<evidence type="ECO:0000256" key="1">
    <source>
        <dbReference type="ARBA" id="ARBA00003041"/>
    </source>
</evidence>
<dbReference type="eggNOG" id="COG1317">
    <property type="taxonomic scope" value="Bacteria"/>
</dbReference>
<evidence type="ECO:0000256" key="2">
    <source>
        <dbReference type="ARBA" id="ARBA00004496"/>
    </source>
</evidence>
<feature type="compositionally biased region" description="Acidic residues" evidence="10">
    <location>
        <begin position="56"/>
        <end position="65"/>
    </location>
</feature>
<keyword evidence="5" id="KW-0813">Transport</keyword>
<accession>A0A085GFU3</accession>
<dbReference type="OrthoDB" id="6415116at2"/>
<dbReference type="GO" id="GO:0003774">
    <property type="term" value="F:cytoskeletal motor activity"/>
    <property type="evidence" value="ECO:0007669"/>
    <property type="project" value="InterPro"/>
</dbReference>
<dbReference type="NCBIfam" id="NF004266">
    <property type="entry name" value="PRK05687.1-1"/>
    <property type="match status" value="1"/>
</dbReference>
<dbReference type="GO" id="GO:0044781">
    <property type="term" value="P:bacterial-type flagellum organization"/>
    <property type="evidence" value="ECO:0007669"/>
    <property type="project" value="UniProtKB-KW"/>
</dbReference>
<dbReference type="InterPro" id="IPR000563">
    <property type="entry name" value="Flag_FliH"/>
</dbReference>
<evidence type="ECO:0000256" key="7">
    <source>
        <dbReference type="ARBA" id="ARBA00022795"/>
    </source>
</evidence>
<dbReference type="GO" id="GO:0071973">
    <property type="term" value="P:bacterial-type flagellum-dependent cell motility"/>
    <property type="evidence" value="ECO:0007669"/>
    <property type="project" value="InterPro"/>
</dbReference>
<keyword evidence="6" id="KW-0963">Cytoplasm</keyword>
<dbReference type="PRINTS" id="PR01003">
    <property type="entry name" value="FLGFLIH"/>
</dbReference>
<keyword evidence="9" id="KW-1006">Bacterial flagellum protein export</keyword>
<dbReference type="GO" id="GO:0005829">
    <property type="term" value="C:cytosol"/>
    <property type="evidence" value="ECO:0007669"/>
    <property type="project" value="TreeGrafter"/>
</dbReference>
<protein>
    <recommendedName>
        <fullName evidence="4">Flagellar assembly protein FliH</fullName>
    </recommendedName>
</protein>
<dbReference type="Proteomes" id="UP000028640">
    <property type="component" value="Unassembled WGS sequence"/>
</dbReference>
<feature type="domain" description="Flagellar assembly protein FliH/Type III secretion system HrpE" evidence="11">
    <location>
        <begin position="134"/>
        <end position="257"/>
    </location>
</feature>
<keyword evidence="12" id="KW-0966">Cell projection</keyword>
<gene>
    <name evidence="12" type="ORF">GEAM_1486</name>
</gene>
<evidence type="ECO:0000313" key="13">
    <source>
        <dbReference type="Proteomes" id="UP000028640"/>
    </source>
</evidence>
<evidence type="ECO:0000259" key="11">
    <source>
        <dbReference type="Pfam" id="PF02108"/>
    </source>
</evidence>
<dbReference type="Pfam" id="PF02108">
    <property type="entry name" value="FliH"/>
    <property type="match status" value="1"/>
</dbReference>
<comment type="function">
    <text evidence="1">Needed for flagellar regrowth and assembly.</text>
</comment>
<evidence type="ECO:0000313" key="12">
    <source>
        <dbReference type="EMBL" id="KFC82588.1"/>
    </source>
</evidence>
<evidence type="ECO:0000256" key="5">
    <source>
        <dbReference type="ARBA" id="ARBA00022448"/>
    </source>
</evidence>
<dbReference type="GO" id="GO:0015031">
    <property type="term" value="P:protein transport"/>
    <property type="evidence" value="ECO:0007669"/>
    <property type="project" value="UniProtKB-KW"/>
</dbReference>
<evidence type="ECO:0000256" key="9">
    <source>
        <dbReference type="ARBA" id="ARBA00023225"/>
    </source>
</evidence>
<keyword evidence="8" id="KW-0653">Protein transport</keyword>
<evidence type="ECO:0000256" key="3">
    <source>
        <dbReference type="ARBA" id="ARBA00006602"/>
    </source>
</evidence>
<comment type="caution">
    <text evidence="12">The sequence shown here is derived from an EMBL/GenBank/DDBJ whole genome shotgun (WGS) entry which is preliminary data.</text>
</comment>
<evidence type="ECO:0000256" key="8">
    <source>
        <dbReference type="ARBA" id="ARBA00022927"/>
    </source>
</evidence>
<keyword evidence="12" id="KW-0969">Cilium</keyword>
<dbReference type="InterPro" id="IPR018035">
    <property type="entry name" value="Flagellar_FliH/T3SS_HrpE"/>
</dbReference>
<keyword evidence="12" id="KW-0282">Flagellum</keyword>
<organism evidence="12 13">
    <name type="scientific">Ewingella americana (strain ATCC 33852 / DSM 4580 / CCUG 14506 / JCM 5911 / LMG 7869 / NCTC 12157 / CDC 1468-78)</name>
    <dbReference type="NCBI Taxonomy" id="910964"/>
    <lineage>
        <taxon>Bacteria</taxon>
        <taxon>Pseudomonadati</taxon>
        <taxon>Pseudomonadota</taxon>
        <taxon>Gammaproteobacteria</taxon>
        <taxon>Enterobacterales</taxon>
        <taxon>Yersiniaceae</taxon>
        <taxon>Ewingella</taxon>
    </lineage>
</organism>
<evidence type="ECO:0000256" key="4">
    <source>
        <dbReference type="ARBA" id="ARBA00016507"/>
    </source>
</evidence>
<dbReference type="InterPro" id="IPR051472">
    <property type="entry name" value="T3SS_Stator/FliH"/>
</dbReference>
<keyword evidence="13" id="KW-1185">Reference proteome</keyword>
<dbReference type="PANTHER" id="PTHR34982">
    <property type="entry name" value="YOP PROTEINS TRANSLOCATION PROTEIN L"/>
    <property type="match status" value="1"/>
</dbReference>
<sequence length="266" mass="29685">MSDALTPQDQPAEKKTLAERKAEQLNALPWQPWKLNDLNMPSYSSKEYKTPIEPLFGEEDGEEHETESGETLSQFQVDQNELQRLQIQAQQQGHQQGFEAGKQQGYQAGYQAGQEAGQQQGLQEAQQHQAVLTEHWQHLVTDFQQTLDALDSVIASRLMQMALTAAKQVLGQPPICDGSALLTQIQQLIQQEPMFKGKPQLRVNPADFERVEQHLGVTLSLHSWRLLADSQIHAGGCKVSAEDGDMDASLATRWHELCRLAAPGDL</sequence>
<feature type="region of interest" description="Disordered" evidence="10">
    <location>
        <begin position="22"/>
        <end position="72"/>
    </location>
</feature>
<dbReference type="AlphaFoldDB" id="A0A085GFU3"/>
<dbReference type="STRING" id="910964.GEAM_1486"/>
<dbReference type="PANTHER" id="PTHR34982:SF1">
    <property type="entry name" value="FLAGELLAR ASSEMBLY PROTEIN FLIH"/>
    <property type="match status" value="1"/>
</dbReference>
<reference evidence="12 13" key="1">
    <citation type="submission" date="2014-05" db="EMBL/GenBank/DDBJ databases">
        <title>ATOL: Assembling a taxonomically balanced genome-scale reconstruction of the evolutionary history of the Enterobacteriaceae.</title>
        <authorList>
            <person name="Plunkett G.III."/>
            <person name="Neeno-Eckwall E.C."/>
            <person name="Glasner J.D."/>
            <person name="Perna N.T."/>
        </authorList>
    </citation>
    <scope>NUCLEOTIDE SEQUENCE [LARGE SCALE GENOMIC DNA]</scope>
    <source>
        <strain evidence="12 13">ATCC 33852</strain>
    </source>
</reference>